<feature type="domain" description="HTH cro/C1-type" evidence="3">
    <location>
        <begin position="7"/>
        <end position="61"/>
    </location>
</feature>
<feature type="transmembrane region" description="Helical" evidence="2">
    <location>
        <begin position="78"/>
        <end position="100"/>
    </location>
</feature>
<feature type="transmembrane region" description="Helical" evidence="2">
    <location>
        <begin position="165"/>
        <end position="186"/>
    </location>
</feature>
<keyword evidence="2" id="KW-0472">Membrane</keyword>
<dbReference type="Gene3D" id="1.10.260.40">
    <property type="entry name" value="lambda repressor-like DNA-binding domains"/>
    <property type="match status" value="1"/>
</dbReference>
<evidence type="ECO:0000256" key="1">
    <source>
        <dbReference type="ARBA" id="ARBA00023125"/>
    </source>
</evidence>
<evidence type="ECO:0000256" key="2">
    <source>
        <dbReference type="SAM" id="Phobius"/>
    </source>
</evidence>
<dbReference type="Pfam" id="PF01381">
    <property type="entry name" value="HTH_3"/>
    <property type="match status" value="1"/>
</dbReference>
<dbReference type="SUPFAM" id="SSF47413">
    <property type="entry name" value="lambda repressor-like DNA-binding domains"/>
    <property type="match status" value="1"/>
</dbReference>
<dbReference type="PANTHER" id="PTHR46797">
    <property type="entry name" value="HTH-TYPE TRANSCRIPTIONAL REGULATOR"/>
    <property type="match status" value="1"/>
</dbReference>
<protein>
    <recommendedName>
        <fullName evidence="3">HTH cro/C1-type domain-containing protein</fullName>
    </recommendedName>
</protein>
<dbReference type="InterPro" id="IPR050807">
    <property type="entry name" value="TransReg_Diox_bact_type"/>
</dbReference>
<dbReference type="EMBL" id="BAABFU010000001">
    <property type="protein sequence ID" value="GAA4345403.1"/>
    <property type="molecule type" value="Genomic_DNA"/>
</dbReference>
<organism evidence="4 5">
    <name type="scientific">Kangiella taiwanensis</name>
    <dbReference type="NCBI Taxonomy" id="1079179"/>
    <lineage>
        <taxon>Bacteria</taxon>
        <taxon>Pseudomonadati</taxon>
        <taxon>Pseudomonadota</taxon>
        <taxon>Gammaproteobacteria</taxon>
        <taxon>Kangiellales</taxon>
        <taxon>Kangiellaceae</taxon>
        <taxon>Kangiella</taxon>
    </lineage>
</organism>
<evidence type="ECO:0000259" key="3">
    <source>
        <dbReference type="PROSITE" id="PS50943"/>
    </source>
</evidence>
<keyword evidence="5" id="KW-1185">Reference proteome</keyword>
<proteinExistence type="predicted"/>
<keyword evidence="2" id="KW-0812">Transmembrane</keyword>
<dbReference type="InterPro" id="IPR001387">
    <property type="entry name" value="Cro/C1-type_HTH"/>
</dbReference>
<dbReference type="RefSeq" id="WP_223577105.1">
    <property type="nucleotide sequence ID" value="NZ_BAABFU010000001.1"/>
</dbReference>
<dbReference type="InterPro" id="IPR010982">
    <property type="entry name" value="Lambda_DNA-bd_dom_sf"/>
</dbReference>
<dbReference type="PROSITE" id="PS50943">
    <property type="entry name" value="HTH_CROC1"/>
    <property type="match status" value="1"/>
</dbReference>
<keyword evidence="1" id="KW-0238">DNA-binding</keyword>
<accession>A0ABP8HVK1</accession>
<reference evidence="5" key="1">
    <citation type="journal article" date="2019" name="Int. J. Syst. Evol. Microbiol.">
        <title>The Global Catalogue of Microorganisms (GCM) 10K type strain sequencing project: providing services to taxonomists for standard genome sequencing and annotation.</title>
        <authorList>
            <consortium name="The Broad Institute Genomics Platform"/>
            <consortium name="The Broad Institute Genome Sequencing Center for Infectious Disease"/>
            <person name="Wu L."/>
            <person name="Ma J."/>
        </authorList>
    </citation>
    <scope>NUCLEOTIDE SEQUENCE [LARGE SCALE GENOMIC DNA]</scope>
    <source>
        <strain evidence="5">JCM 17727</strain>
    </source>
</reference>
<keyword evidence="2" id="KW-1133">Transmembrane helix</keyword>
<dbReference type="PANTHER" id="PTHR46797:SF1">
    <property type="entry name" value="METHYLPHOSPHONATE SYNTHASE"/>
    <property type="match status" value="1"/>
</dbReference>
<dbReference type="Proteomes" id="UP001501294">
    <property type="component" value="Unassembled WGS sequence"/>
</dbReference>
<name>A0ABP8HVK1_9GAMM</name>
<gene>
    <name evidence="4" type="ORF">GCM10023150_05710</name>
</gene>
<comment type="caution">
    <text evidence="4">The sequence shown here is derived from an EMBL/GenBank/DDBJ whole genome shotgun (WGS) entry which is preliminary data.</text>
</comment>
<evidence type="ECO:0000313" key="5">
    <source>
        <dbReference type="Proteomes" id="UP001501294"/>
    </source>
</evidence>
<sequence>MVKYKALRQIRLDKGWTQGQAAKEIGIQQSYLSKLENDQALPSLEILKKIATTYHCHISDIAFAKEVKENSNESLGRLFYIGTALILTGFLSIALAYFGIIQNNTAYTYQLSQYENPKHQSEVLIPNFIVTDEFMGEKYREPYQGTDGTYILLGERTISPLINRVFYFVGMILTLMGLALQTVRLVKHKK</sequence>
<dbReference type="CDD" id="cd00093">
    <property type="entry name" value="HTH_XRE"/>
    <property type="match status" value="1"/>
</dbReference>
<evidence type="ECO:0000313" key="4">
    <source>
        <dbReference type="EMBL" id="GAA4345403.1"/>
    </source>
</evidence>
<dbReference type="SMART" id="SM00530">
    <property type="entry name" value="HTH_XRE"/>
    <property type="match status" value="1"/>
</dbReference>